<dbReference type="GO" id="GO:0003677">
    <property type="term" value="F:DNA binding"/>
    <property type="evidence" value="ECO:0007669"/>
    <property type="project" value="UniProtKB-KW"/>
</dbReference>
<dbReference type="Gene3D" id="1.10.10.10">
    <property type="entry name" value="Winged helix-like DNA-binding domain superfamily/Winged helix DNA-binding domain"/>
    <property type="match status" value="1"/>
</dbReference>
<evidence type="ECO:0000256" key="1">
    <source>
        <dbReference type="ARBA" id="ARBA00023015"/>
    </source>
</evidence>
<feature type="domain" description="HTH gntR-type" evidence="4">
    <location>
        <begin position="8"/>
        <end position="76"/>
    </location>
</feature>
<evidence type="ECO:0000259" key="4">
    <source>
        <dbReference type="PROSITE" id="PS50949"/>
    </source>
</evidence>
<dbReference type="InterPro" id="IPR050679">
    <property type="entry name" value="Bact_HTH_transcr_reg"/>
</dbReference>
<dbReference type="SUPFAM" id="SSF46785">
    <property type="entry name" value="Winged helix' DNA-binding domain"/>
    <property type="match status" value="1"/>
</dbReference>
<dbReference type="InterPro" id="IPR000524">
    <property type="entry name" value="Tscrpt_reg_HTH_GntR"/>
</dbReference>
<dbReference type="GO" id="GO:0003700">
    <property type="term" value="F:DNA-binding transcription factor activity"/>
    <property type="evidence" value="ECO:0007669"/>
    <property type="project" value="InterPro"/>
</dbReference>
<comment type="caution">
    <text evidence="5">The sequence shown here is derived from an EMBL/GenBank/DDBJ whole genome shotgun (WGS) entry which is preliminary data.</text>
</comment>
<dbReference type="PANTHER" id="PTHR44846:SF17">
    <property type="entry name" value="GNTR-FAMILY TRANSCRIPTIONAL REGULATOR"/>
    <property type="match status" value="1"/>
</dbReference>
<keyword evidence="2" id="KW-0238">DNA-binding</keyword>
<dbReference type="Proteomes" id="UP000649753">
    <property type="component" value="Unassembled WGS sequence"/>
</dbReference>
<dbReference type="GO" id="GO:0045892">
    <property type="term" value="P:negative regulation of DNA-templated transcription"/>
    <property type="evidence" value="ECO:0007669"/>
    <property type="project" value="TreeGrafter"/>
</dbReference>
<name>A0A927R617_9ACTN</name>
<accession>A0A927R617</accession>
<reference evidence="5" key="1">
    <citation type="submission" date="2020-10" db="EMBL/GenBank/DDBJ databases">
        <title>Sequencing the genomes of 1000 actinobacteria strains.</title>
        <authorList>
            <person name="Klenk H.-P."/>
        </authorList>
    </citation>
    <scope>NUCLEOTIDE SEQUENCE</scope>
    <source>
        <strain evidence="5">DSM 46832</strain>
    </source>
</reference>
<dbReference type="InterPro" id="IPR036388">
    <property type="entry name" value="WH-like_DNA-bd_sf"/>
</dbReference>
<dbReference type="InterPro" id="IPR036390">
    <property type="entry name" value="WH_DNA-bd_sf"/>
</dbReference>
<dbReference type="EMBL" id="JADBEB010000001">
    <property type="protein sequence ID" value="MBE1486421.1"/>
    <property type="molecule type" value="Genomic_DNA"/>
</dbReference>
<evidence type="ECO:0000256" key="2">
    <source>
        <dbReference type="ARBA" id="ARBA00023125"/>
    </source>
</evidence>
<dbReference type="Pfam" id="PF00392">
    <property type="entry name" value="GntR"/>
    <property type="match status" value="1"/>
</dbReference>
<dbReference type="PROSITE" id="PS50949">
    <property type="entry name" value="HTH_GNTR"/>
    <property type="match status" value="1"/>
</dbReference>
<protein>
    <submittedName>
        <fullName evidence="5">GntR family transcriptional regulator</fullName>
    </submittedName>
</protein>
<keyword evidence="3" id="KW-0804">Transcription</keyword>
<organism evidence="5 6">
    <name type="scientific">Plantactinospora soyae</name>
    <dbReference type="NCBI Taxonomy" id="1544732"/>
    <lineage>
        <taxon>Bacteria</taxon>
        <taxon>Bacillati</taxon>
        <taxon>Actinomycetota</taxon>
        <taxon>Actinomycetes</taxon>
        <taxon>Micromonosporales</taxon>
        <taxon>Micromonosporaceae</taxon>
        <taxon>Plantactinospora</taxon>
    </lineage>
</organism>
<evidence type="ECO:0000313" key="6">
    <source>
        <dbReference type="Proteomes" id="UP000649753"/>
    </source>
</evidence>
<dbReference type="CDD" id="cd07377">
    <property type="entry name" value="WHTH_GntR"/>
    <property type="match status" value="1"/>
</dbReference>
<dbReference type="SMART" id="SM00345">
    <property type="entry name" value="HTH_GNTR"/>
    <property type="match status" value="1"/>
</dbReference>
<evidence type="ECO:0000313" key="5">
    <source>
        <dbReference type="EMBL" id="MBE1486421.1"/>
    </source>
</evidence>
<dbReference type="PANTHER" id="PTHR44846">
    <property type="entry name" value="MANNOSYL-D-GLYCERATE TRANSPORT/METABOLISM SYSTEM REPRESSOR MNGR-RELATED"/>
    <property type="match status" value="1"/>
</dbReference>
<proteinExistence type="predicted"/>
<keyword evidence="1" id="KW-0805">Transcription regulation</keyword>
<gene>
    <name evidence="5" type="ORF">H4W31_002059</name>
</gene>
<sequence>MIYPQQPPVGYQEIASTLRTEIHSGKYRPGRRLPSEGALAQTYGVASKTARAALKQLRDEGLAELVRGYGVVVREPVEPQLIVAEPGSQVWARNPTPEERRALDVPEGVPLLIIRSPGGLDEAYSAHRHRVEVPPPE</sequence>
<keyword evidence="6" id="KW-1185">Reference proteome</keyword>
<evidence type="ECO:0000256" key="3">
    <source>
        <dbReference type="ARBA" id="ARBA00023163"/>
    </source>
</evidence>
<dbReference type="AlphaFoldDB" id="A0A927R617"/>
<dbReference type="RefSeq" id="WP_192766446.1">
    <property type="nucleotide sequence ID" value="NZ_JADBEB010000001.1"/>
</dbReference>